<accession>A0AA38W0E7</accession>
<dbReference type="PANTHER" id="PTHR46148">
    <property type="entry name" value="CHROMO DOMAIN-CONTAINING PROTEIN"/>
    <property type="match status" value="1"/>
</dbReference>
<organism evidence="1 2">
    <name type="scientific">Centaurea solstitialis</name>
    <name type="common">yellow star-thistle</name>
    <dbReference type="NCBI Taxonomy" id="347529"/>
    <lineage>
        <taxon>Eukaryota</taxon>
        <taxon>Viridiplantae</taxon>
        <taxon>Streptophyta</taxon>
        <taxon>Embryophyta</taxon>
        <taxon>Tracheophyta</taxon>
        <taxon>Spermatophyta</taxon>
        <taxon>Magnoliopsida</taxon>
        <taxon>eudicotyledons</taxon>
        <taxon>Gunneridae</taxon>
        <taxon>Pentapetalae</taxon>
        <taxon>asterids</taxon>
        <taxon>campanulids</taxon>
        <taxon>Asterales</taxon>
        <taxon>Asteraceae</taxon>
        <taxon>Carduoideae</taxon>
        <taxon>Cardueae</taxon>
        <taxon>Centaureinae</taxon>
        <taxon>Centaurea</taxon>
    </lineage>
</organism>
<evidence type="ECO:0000313" key="1">
    <source>
        <dbReference type="EMBL" id="KAJ9544507.1"/>
    </source>
</evidence>
<protein>
    <submittedName>
        <fullName evidence="1">Uncharacterized protein</fullName>
    </submittedName>
</protein>
<keyword evidence="2" id="KW-1185">Reference proteome</keyword>
<dbReference type="PANTHER" id="PTHR46148:SF57">
    <property type="entry name" value="OS12G0499874 PROTEIN"/>
    <property type="match status" value="1"/>
</dbReference>
<dbReference type="Proteomes" id="UP001172457">
    <property type="component" value="Chromosome 6"/>
</dbReference>
<evidence type="ECO:0000313" key="2">
    <source>
        <dbReference type="Proteomes" id="UP001172457"/>
    </source>
</evidence>
<reference evidence="1" key="1">
    <citation type="submission" date="2023-03" db="EMBL/GenBank/DDBJ databases">
        <title>Chromosome-scale reference genome and RAD-based genetic map of yellow starthistle (Centaurea solstitialis) reveal putative structural variation and QTLs associated with invader traits.</title>
        <authorList>
            <person name="Reatini B."/>
            <person name="Cang F.A."/>
            <person name="Jiang Q."/>
            <person name="Mckibben M.T.W."/>
            <person name="Barker M.S."/>
            <person name="Rieseberg L.H."/>
            <person name="Dlugosch K.M."/>
        </authorList>
    </citation>
    <scope>NUCLEOTIDE SEQUENCE</scope>
    <source>
        <strain evidence="1">CAN-66</strain>
        <tissue evidence="1">Leaf</tissue>
    </source>
</reference>
<dbReference type="EMBL" id="JARYMX010000006">
    <property type="protein sequence ID" value="KAJ9544507.1"/>
    <property type="molecule type" value="Genomic_DNA"/>
</dbReference>
<sequence>MTSKFWLERFIRGSTSLQVQSHRASGIDDRGSATSTSMKVDFILSSRIFPVTCLACAVGYSPTFIQGLGLCLGLIDPTTSDKINQVRERLKTARDRQKNYADKRRKDIEFEVGDHVMLKVGVTGGVDRRTQHVPCVKLKEVFGGIRDGDTASIEVDHKLSFVEEPVTILYHRIRNLKNKDINLVKVQWRFHKGQEVTCETESEMRAKRGRGGDLGKIFIKQLHCEQRIPRDRTSLRSGVVWGTNSVRHSLIEHLGEPATRSDALKNVIYDIDGKDDIAGLDMEDINRRAEAFINLSKIKYGRPLHIKQKAKYRS</sequence>
<proteinExistence type="predicted"/>
<name>A0AA38W0E7_9ASTR</name>
<comment type="caution">
    <text evidence="1">The sequence shown here is derived from an EMBL/GenBank/DDBJ whole genome shotgun (WGS) entry which is preliminary data.</text>
</comment>
<gene>
    <name evidence="1" type="ORF">OSB04_024214</name>
</gene>
<dbReference type="AlphaFoldDB" id="A0AA38W0E7"/>